<dbReference type="GO" id="GO:0003700">
    <property type="term" value="F:DNA-binding transcription factor activity"/>
    <property type="evidence" value="ECO:0007669"/>
    <property type="project" value="InterPro"/>
</dbReference>
<reference evidence="6" key="1">
    <citation type="submission" date="2016-10" db="EMBL/GenBank/DDBJ databases">
        <authorList>
            <person name="Varghese N."/>
            <person name="Submissions S."/>
        </authorList>
    </citation>
    <scope>NUCLEOTIDE SEQUENCE [LARGE SCALE GENOMIC DNA]</scope>
    <source>
        <strain evidence="6">DSM 46136</strain>
    </source>
</reference>
<feature type="domain" description="HTH gntR-type" evidence="4">
    <location>
        <begin position="8"/>
        <end position="75"/>
    </location>
</feature>
<keyword evidence="3" id="KW-0804">Transcription</keyword>
<dbReference type="PANTHER" id="PTHR43537:SF24">
    <property type="entry name" value="GLUCONATE OPERON TRANSCRIPTIONAL REPRESSOR"/>
    <property type="match status" value="1"/>
</dbReference>
<dbReference type="Pfam" id="PF00392">
    <property type="entry name" value="GntR"/>
    <property type="match status" value="1"/>
</dbReference>
<dbReference type="SUPFAM" id="SSF46785">
    <property type="entry name" value="Winged helix' DNA-binding domain"/>
    <property type="match status" value="1"/>
</dbReference>
<dbReference type="Pfam" id="PF07729">
    <property type="entry name" value="FCD"/>
    <property type="match status" value="1"/>
</dbReference>
<dbReference type="Gene3D" id="1.20.120.530">
    <property type="entry name" value="GntR ligand-binding domain-like"/>
    <property type="match status" value="1"/>
</dbReference>
<evidence type="ECO:0000313" key="6">
    <source>
        <dbReference type="Proteomes" id="UP000199546"/>
    </source>
</evidence>
<dbReference type="GO" id="GO:0003677">
    <property type="term" value="F:DNA binding"/>
    <property type="evidence" value="ECO:0007669"/>
    <property type="project" value="UniProtKB-KW"/>
</dbReference>
<gene>
    <name evidence="5" type="ORF">SAMN05660657_00772</name>
</gene>
<dbReference type="SUPFAM" id="SSF48008">
    <property type="entry name" value="GntR ligand-binding domain-like"/>
    <property type="match status" value="1"/>
</dbReference>
<dbReference type="InterPro" id="IPR036388">
    <property type="entry name" value="WH-like_DNA-bd_sf"/>
</dbReference>
<accession>A0A1I6Y098</accession>
<organism evidence="5 6">
    <name type="scientific">Geodermatophilus amargosae</name>
    <dbReference type="NCBI Taxonomy" id="1296565"/>
    <lineage>
        <taxon>Bacteria</taxon>
        <taxon>Bacillati</taxon>
        <taxon>Actinomycetota</taxon>
        <taxon>Actinomycetes</taxon>
        <taxon>Geodermatophilales</taxon>
        <taxon>Geodermatophilaceae</taxon>
        <taxon>Geodermatophilus</taxon>
    </lineage>
</organism>
<keyword evidence="1" id="KW-0805">Transcription regulation</keyword>
<dbReference type="PANTHER" id="PTHR43537">
    <property type="entry name" value="TRANSCRIPTIONAL REGULATOR, GNTR FAMILY"/>
    <property type="match status" value="1"/>
</dbReference>
<dbReference type="PROSITE" id="PS50949">
    <property type="entry name" value="HTH_GNTR"/>
    <property type="match status" value="1"/>
</dbReference>
<evidence type="ECO:0000259" key="4">
    <source>
        <dbReference type="PROSITE" id="PS50949"/>
    </source>
</evidence>
<keyword evidence="6" id="KW-1185">Reference proteome</keyword>
<dbReference type="InterPro" id="IPR036390">
    <property type="entry name" value="WH_DNA-bd_sf"/>
</dbReference>
<dbReference type="SMART" id="SM00895">
    <property type="entry name" value="FCD"/>
    <property type="match status" value="1"/>
</dbReference>
<dbReference type="InterPro" id="IPR000524">
    <property type="entry name" value="Tscrpt_reg_HTH_GntR"/>
</dbReference>
<dbReference type="EMBL" id="FPBA01000002">
    <property type="protein sequence ID" value="SFT43641.1"/>
    <property type="molecule type" value="Genomic_DNA"/>
</dbReference>
<sequence length="229" mass="24635">MAVNDVPLTRIDWVEAQIRQAILDGELAPGERLITATLSERFSVSPTPLREALQRLAGEGLVEFAAQRGARVTPLSARDRDELAELRKLLEPETAAQAALHGGPEWRALVEATSATLLATLGQATTTPVARELAYRAFYEATAGGCPSTRLRNMSRVVRDQASRYRLAVSDGLDREELATVHRSLVGALLAGRPAEVRTAIEREIVAYESVGLDMTAEPEAAVAPGARG</sequence>
<keyword evidence="2 5" id="KW-0238">DNA-binding</keyword>
<dbReference type="CDD" id="cd07377">
    <property type="entry name" value="WHTH_GntR"/>
    <property type="match status" value="1"/>
</dbReference>
<dbReference type="AlphaFoldDB" id="A0A1I6Y098"/>
<dbReference type="Proteomes" id="UP000199546">
    <property type="component" value="Unassembled WGS sequence"/>
</dbReference>
<dbReference type="SMART" id="SM00345">
    <property type="entry name" value="HTH_GNTR"/>
    <property type="match status" value="1"/>
</dbReference>
<dbReference type="Gene3D" id="1.10.10.10">
    <property type="entry name" value="Winged helix-like DNA-binding domain superfamily/Winged helix DNA-binding domain"/>
    <property type="match status" value="1"/>
</dbReference>
<proteinExistence type="predicted"/>
<evidence type="ECO:0000256" key="2">
    <source>
        <dbReference type="ARBA" id="ARBA00023125"/>
    </source>
</evidence>
<evidence type="ECO:0000313" key="5">
    <source>
        <dbReference type="EMBL" id="SFT43641.1"/>
    </source>
</evidence>
<evidence type="ECO:0000256" key="3">
    <source>
        <dbReference type="ARBA" id="ARBA00023163"/>
    </source>
</evidence>
<dbReference type="InterPro" id="IPR011711">
    <property type="entry name" value="GntR_C"/>
</dbReference>
<dbReference type="InterPro" id="IPR008920">
    <property type="entry name" value="TF_FadR/GntR_C"/>
</dbReference>
<evidence type="ECO:0000256" key="1">
    <source>
        <dbReference type="ARBA" id="ARBA00023015"/>
    </source>
</evidence>
<dbReference type="STRING" id="1296565.SAMN05660657_00772"/>
<name>A0A1I6Y098_9ACTN</name>
<protein>
    <submittedName>
        <fullName evidence="5">DNA-binding transcriptional regulator, GntR family</fullName>
    </submittedName>
</protein>